<evidence type="ECO:0000259" key="7">
    <source>
        <dbReference type="PROSITE" id="PS50069"/>
    </source>
</evidence>
<dbReference type="AlphaFoldDB" id="A0AAD9SV22"/>
<dbReference type="SMART" id="SM00182">
    <property type="entry name" value="CULLIN"/>
    <property type="match status" value="1"/>
</dbReference>
<reference evidence="8" key="1">
    <citation type="submission" date="2023-06" db="EMBL/GenBank/DDBJ databases">
        <title>Draft genome of Marssonina rosae.</title>
        <authorList>
            <person name="Cheng Q."/>
        </authorList>
    </citation>
    <scope>NUCLEOTIDE SEQUENCE</scope>
    <source>
        <strain evidence="8">R4</strain>
    </source>
</reference>
<dbReference type="EMBL" id="JAUBYV010000011">
    <property type="protein sequence ID" value="KAK2623967.1"/>
    <property type="molecule type" value="Genomic_DNA"/>
</dbReference>
<keyword evidence="9" id="KW-1185">Reference proteome</keyword>
<dbReference type="Pfam" id="PF10557">
    <property type="entry name" value="Cullin_Nedd8"/>
    <property type="match status" value="1"/>
</dbReference>
<dbReference type="InterPro" id="IPR045093">
    <property type="entry name" value="Cullin"/>
</dbReference>
<accession>A0AAD9SV22</accession>
<evidence type="ECO:0000256" key="1">
    <source>
        <dbReference type="ARBA" id="ARBA00006019"/>
    </source>
</evidence>
<dbReference type="InterPro" id="IPR036390">
    <property type="entry name" value="WH_DNA-bd_sf"/>
</dbReference>
<evidence type="ECO:0000256" key="6">
    <source>
        <dbReference type="SAM" id="MobiDB-lite"/>
    </source>
</evidence>
<dbReference type="InterPro" id="IPR036388">
    <property type="entry name" value="WH-like_DNA-bd_sf"/>
</dbReference>
<protein>
    <recommendedName>
        <fullName evidence="7">Cullin family profile domain-containing protein</fullName>
    </recommendedName>
</protein>
<dbReference type="Gene3D" id="3.30.230.130">
    <property type="entry name" value="Cullin, Chain C, Domain 2"/>
    <property type="match status" value="1"/>
</dbReference>
<dbReference type="GO" id="GO:0006511">
    <property type="term" value="P:ubiquitin-dependent protein catabolic process"/>
    <property type="evidence" value="ECO:0007669"/>
    <property type="project" value="InterPro"/>
</dbReference>
<dbReference type="GO" id="GO:0031625">
    <property type="term" value="F:ubiquitin protein ligase binding"/>
    <property type="evidence" value="ECO:0007669"/>
    <property type="project" value="InterPro"/>
</dbReference>
<proteinExistence type="inferred from homology"/>
<dbReference type="InterPro" id="IPR016158">
    <property type="entry name" value="Cullin_homology"/>
</dbReference>
<gene>
    <name evidence="8" type="ORF">QTJ16_006601</name>
</gene>
<dbReference type="Pfam" id="PF26557">
    <property type="entry name" value="Cullin_AB"/>
    <property type="match status" value="1"/>
</dbReference>
<dbReference type="FunFam" id="1.20.1310.10:FF:000036">
    <property type="entry name" value="SCF ubiquitin ligase subunit CulC, putative"/>
    <property type="match status" value="1"/>
</dbReference>
<evidence type="ECO:0000256" key="3">
    <source>
        <dbReference type="ARBA" id="ARBA00022843"/>
    </source>
</evidence>
<dbReference type="InterPro" id="IPR059120">
    <property type="entry name" value="Cullin-like_AB"/>
</dbReference>
<dbReference type="FunFam" id="1.20.1310.10:FF:000001">
    <property type="entry name" value="Cullin 3"/>
    <property type="match status" value="1"/>
</dbReference>
<comment type="similarity">
    <text evidence="1 4 5">Belongs to the cullin family.</text>
</comment>
<comment type="caution">
    <text evidence="8">The sequence shown here is derived from an EMBL/GenBank/DDBJ whole genome shotgun (WGS) entry which is preliminary data.</text>
</comment>
<evidence type="ECO:0000256" key="5">
    <source>
        <dbReference type="RuleBase" id="RU003829"/>
    </source>
</evidence>
<dbReference type="FunFam" id="1.10.10.10:FF:000014">
    <property type="entry name" value="Cullin 1"/>
    <property type="match status" value="1"/>
</dbReference>
<evidence type="ECO:0000313" key="9">
    <source>
        <dbReference type="Proteomes" id="UP001285354"/>
    </source>
</evidence>
<dbReference type="Proteomes" id="UP001285354">
    <property type="component" value="Unassembled WGS sequence"/>
</dbReference>
<dbReference type="InterPro" id="IPR019559">
    <property type="entry name" value="Cullin_neddylation_domain"/>
</dbReference>
<dbReference type="InterPro" id="IPR001373">
    <property type="entry name" value="Cullin_N"/>
</dbReference>
<dbReference type="PANTHER" id="PTHR11932">
    <property type="entry name" value="CULLIN"/>
    <property type="match status" value="1"/>
</dbReference>
<organism evidence="8 9">
    <name type="scientific">Diplocarpon rosae</name>
    <dbReference type="NCBI Taxonomy" id="946125"/>
    <lineage>
        <taxon>Eukaryota</taxon>
        <taxon>Fungi</taxon>
        <taxon>Dikarya</taxon>
        <taxon>Ascomycota</taxon>
        <taxon>Pezizomycotina</taxon>
        <taxon>Leotiomycetes</taxon>
        <taxon>Helotiales</taxon>
        <taxon>Drepanopezizaceae</taxon>
        <taxon>Diplocarpon</taxon>
    </lineage>
</organism>
<evidence type="ECO:0000313" key="8">
    <source>
        <dbReference type="EMBL" id="KAK2623967.1"/>
    </source>
</evidence>
<dbReference type="Gene3D" id="1.10.10.10">
    <property type="entry name" value="Winged helix-like DNA-binding domain superfamily/Winged helix DNA-binding domain"/>
    <property type="match status" value="1"/>
</dbReference>
<dbReference type="SMART" id="SM00884">
    <property type="entry name" value="Cullin_Nedd8"/>
    <property type="match status" value="1"/>
</dbReference>
<dbReference type="InterPro" id="IPR036317">
    <property type="entry name" value="Cullin_homology_sf"/>
</dbReference>
<evidence type="ECO:0000256" key="2">
    <source>
        <dbReference type="ARBA" id="ARBA00022499"/>
    </source>
</evidence>
<keyword evidence="3" id="KW-0832">Ubl conjugation</keyword>
<dbReference type="PROSITE" id="PS50069">
    <property type="entry name" value="CULLIN_2"/>
    <property type="match status" value="1"/>
</dbReference>
<dbReference type="SUPFAM" id="SSF74788">
    <property type="entry name" value="Cullin repeat-like"/>
    <property type="match status" value="1"/>
</dbReference>
<feature type="compositionally biased region" description="Basic residues" evidence="6">
    <location>
        <begin position="1"/>
        <end position="18"/>
    </location>
</feature>
<feature type="region of interest" description="Disordered" evidence="6">
    <location>
        <begin position="1"/>
        <end position="23"/>
    </location>
</feature>
<dbReference type="FunFam" id="1.20.1310.10:FF:000061">
    <property type="entry name" value="Related to cullulin 3"/>
    <property type="match status" value="1"/>
</dbReference>
<sequence length="841" mass="95803">MISGRGRGKIRPPRRHPMGGHGDNDFDTQWAILNSALRNIHTKNASTLSFEQIYRASYKIVLKKQGDKLYDCVKEFEEQWFSGEVMPKITRLITPSLVNITLGGVSGIAANERRITGEEFLMGLKAAWEDHIMTMNMTTDVLMYMDRVYCTDNRKASIFTTSMGLFRDHVLRSHLTESGSDLVTFNILNSVLLDQIGMERDGDVISTSMIRSCIYMLEGLYESDEENETEKLYLTTFEVEFLKDAKAFYQKECATLLRESDASTWLRQTRKRLAEEETRCQTTISILTSPKIAKIVEAEMITAHLAEFLALEGSGIKAMIENDRYEDLTLLYGLISRVDQSKGPLKTALQTRIVEMGTEINKTITDANSQPSPPAQPDDGETVEGGDKVKAQKQSPAAKQTADAIRWVGEVLNLKDKFDAMWKKCLSEDFILQTAITKSFSDFINLYPRCSEYVSLFIDDHLKRGIKGKTEVEIEVVLEKATTLLRYIQDKDKFERFYKKHLARRLLLGKSESFDIEKQMISRMKLEIGNSFTSKLEGMFKDMAMSDELTAGYRTHIQSLGDMDRKQIDLGVNVLTSNYWPMETMGGKAAHNEDGTPTTCNWPSEIQTLQESFKKFYLKERNGRRLTWLGFLGTADLKCVFPKIPGKEGALAKERRHELNVPTYGMIILLLFNDVADGESLTYEEIQQATNIPHHDLGRMLFTLSVLPRARMLNKVPGSKELPKPGDKFTFNANFTSKTVKVKAPVMLGAVNKVEGDEERKDTEDRIDEHRSSIIDTVIVRIMKARKTSTHQLLFSEVIAQLTQRFKPDINMMKRRVESLIEREYLERAEDAPVPTYNYLA</sequence>
<dbReference type="FunFam" id="1.20.1310.10:FF:000002">
    <property type="entry name" value="cullin-3 isoform X1"/>
    <property type="match status" value="1"/>
</dbReference>
<evidence type="ECO:0000256" key="4">
    <source>
        <dbReference type="PROSITE-ProRule" id="PRU00330"/>
    </source>
</evidence>
<feature type="region of interest" description="Disordered" evidence="6">
    <location>
        <begin position="364"/>
        <end position="397"/>
    </location>
</feature>
<dbReference type="Gene3D" id="1.20.1310.10">
    <property type="entry name" value="Cullin Repeats"/>
    <property type="match status" value="4"/>
</dbReference>
<dbReference type="InterPro" id="IPR016159">
    <property type="entry name" value="Cullin_repeat-like_dom_sf"/>
</dbReference>
<keyword evidence="2" id="KW-1017">Isopeptide bond</keyword>
<dbReference type="SUPFAM" id="SSF46785">
    <property type="entry name" value="Winged helix' DNA-binding domain"/>
    <property type="match status" value="1"/>
</dbReference>
<name>A0AAD9SV22_9HELO</name>
<feature type="domain" description="Cullin family profile" evidence="7">
    <location>
        <begin position="449"/>
        <end position="705"/>
    </location>
</feature>
<dbReference type="SUPFAM" id="SSF75632">
    <property type="entry name" value="Cullin homology domain"/>
    <property type="match status" value="1"/>
</dbReference>
<dbReference type="Pfam" id="PF00888">
    <property type="entry name" value="Cullin"/>
    <property type="match status" value="1"/>
</dbReference>